<evidence type="ECO:0000313" key="1">
    <source>
        <dbReference type="EMBL" id="WTQ78931.1"/>
    </source>
</evidence>
<dbReference type="GeneID" id="97278926"/>
<sequence length="66" mass="7312">MRASSTLASTDRIEAQFTALRCFTLDGTDHATSKEQGSVIRRYTISWNQHPADERLCEVVANANVA</sequence>
<accession>A0ABZ1KE36</accession>
<dbReference type="EMBL" id="CP108164">
    <property type="protein sequence ID" value="WTQ78931.1"/>
    <property type="molecule type" value="Genomic_DNA"/>
</dbReference>
<keyword evidence="2" id="KW-1185">Reference proteome</keyword>
<dbReference type="RefSeq" id="WP_358589640.1">
    <property type="nucleotide sequence ID" value="NZ_CP108164.1"/>
</dbReference>
<protein>
    <submittedName>
        <fullName evidence="1">Uncharacterized protein</fullName>
    </submittedName>
</protein>
<name>A0ABZ1KE36_STRAH</name>
<reference evidence="1 2" key="1">
    <citation type="submission" date="2022-10" db="EMBL/GenBank/DDBJ databases">
        <title>The complete genomes of actinobacterial strains from the NBC collection.</title>
        <authorList>
            <person name="Joergensen T.S."/>
            <person name="Alvarez Arevalo M."/>
            <person name="Sterndorff E.B."/>
            <person name="Faurdal D."/>
            <person name="Vuksanovic O."/>
            <person name="Mourched A.-S."/>
            <person name="Charusanti P."/>
            <person name="Shaw S."/>
            <person name="Blin K."/>
            <person name="Weber T."/>
        </authorList>
    </citation>
    <scope>NUCLEOTIDE SEQUENCE [LARGE SCALE GENOMIC DNA]</scope>
    <source>
        <strain evidence="1 2">NBC_00156</strain>
    </source>
</reference>
<dbReference type="Proteomes" id="UP001622557">
    <property type="component" value="Chromosome"/>
</dbReference>
<organism evidence="1 2">
    <name type="scientific">Streptomyces achromogenes</name>
    <dbReference type="NCBI Taxonomy" id="67255"/>
    <lineage>
        <taxon>Bacteria</taxon>
        <taxon>Bacillati</taxon>
        <taxon>Actinomycetota</taxon>
        <taxon>Actinomycetes</taxon>
        <taxon>Kitasatosporales</taxon>
        <taxon>Streptomycetaceae</taxon>
        <taxon>Streptomyces</taxon>
    </lineage>
</organism>
<proteinExistence type="predicted"/>
<evidence type="ECO:0000313" key="2">
    <source>
        <dbReference type="Proteomes" id="UP001622557"/>
    </source>
</evidence>
<gene>
    <name evidence="1" type="ORF">OG350_00850</name>
</gene>